<dbReference type="AlphaFoldDB" id="A0AAV2YZN2"/>
<dbReference type="InterPro" id="IPR021133">
    <property type="entry name" value="HEAT_type_2"/>
</dbReference>
<feature type="repeat" description="HEAT" evidence="6">
    <location>
        <begin position="400"/>
        <end position="438"/>
    </location>
</feature>
<dbReference type="PROSITE" id="PS50077">
    <property type="entry name" value="HEAT_REPEAT"/>
    <property type="match status" value="1"/>
</dbReference>
<feature type="compositionally biased region" description="Low complexity" evidence="8">
    <location>
        <begin position="40"/>
        <end position="65"/>
    </location>
</feature>
<dbReference type="SUPFAM" id="SSF48371">
    <property type="entry name" value="ARM repeat"/>
    <property type="match status" value="1"/>
</dbReference>
<evidence type="ECO:0000313" key="10">
    <source>
        <dbReference type="EMBL" id="DAZ99856.1"/>
    </source>
</evidence>
<dbReference type="InterPro" id="IPR016024">
    <property type="entry name" value="ARM-type_fold"/>
</dbReference>
<evidence type="ECO:0000256" key="6">
    <source>
        <dbReference type="PROSITE-ProRule" id="PRU00103"/>
    </source>
</evidence>
<keyword evidence="5" id="KW-0539">Nucleus</keyword>
<evidence type="ECO:0000256" key="8">
    <source>
        <dbReference type="SAM" id="MobiDB-lite"/>
    </source>
</evidence>
<reference evidence="10" key="2">
    <citation type="journal article" date="2023" name="Microbiol Resour">
        <title>Decontamination and Annotation of the Draft Genome Sequence of the Oomycete Lagenidium giganteum ARSEF 373.</title>
        <authorList>
            <person name="Morgan W.R."/>
            <person name="Tartar A."/>
        </authorList>
    </citation>
    <scope>NUCLEOTIDE SEQUENCE</scope>
    <source>
        <strain evidence="10">ARSEF 373</strain>
    </source>
</reference>
<evidence type="ECO:0000256" key="1">
    <source>
        <dbReference type="ARBA" id="ARBA00004123"/>
    </source>
</evidence>
<feature type="region of interest" description="Disordered" evidence="8">
    <location>
        <begin position="1"/>
        <end position="72"/>
    </location>
</feature>
<feature type="coiled-coil region" evidence="7">
    <location>
        <begin position="72"/>
        <end position="154"/>
    </location>
</feature>
<feature type="compositionally biased region" description="Acidic residues" evidence="8">
    <location>
        <begin position="874"/>
        <end position="892"/>
    </location>
</feature>
<evidence type="ECO:0000259" key="9">
    <source>
        <dbReference type="SMART" id="SM01156"/>
    </source>
</evidence>
<evidence type="ECO:0000256" key="7">
    <source>
        <dbReference type="SAM" id="Coils"/>
    </source>
</evidence>
<dbReference type="Proteomes" id="UP001146120">
    <property type="component" value="Unassembled WGS sequence"/>
</dbReference>
<organism evidence="10 11">
    <name type="scientific">Lagenidium giganteum</name>
    <dbReference type="NCBI Taxonomy" id="4803"/>
    <lineage>
        <taxon>Eukaryota</taxon>
        <taxon>Sar</taxon>
        <taxon>Stramenopiles</taxon>
        <taxon>Oomycota</taxon>
        <taxon>Peronosporomycetes</taxon>
        <taxon>Pythiales</taxon>
        <taxon>Pythiaceae</taxon>
    </lineage>
</organism>
<feature type="domain" description="Beta-catenin-like protein 1 N-terminal" evidence="9">
    <location>
        <begin position="312"/>
        <end position="420"/>
    </location>
</feature>
<dbReference type="SMART" id="SM01156">
    <property type="entry name" value="DUF1716"/>
    <property type="match status" value="1"/>
</dbReference>
<gene>
    <name evidence="10" type="ORF">N0F65_008599</name>
</gene>
<evidence type="ECO:0000256" key="4">
    <source>
        <dbReference type="ARBA" id="ARBA00023054"/>
    </source>
</evidence>
<dbReference type="PANTHER" id="PTHR14978">
    <property type="entry name" value="BETA-CATENIN-LIKE PROTEIN 1 NUCLEAR ASSOCIATED PROTEIN"/>
    <property type="match status" value="1"/>
</dbReference>
<feature type="compositionally biased region" description="Basic and acidic residues" evidence="8">
    <location>
        <begin position="839"/>
        <end position="848"/>
    </location>
</feature>
<feature type="compositionally biased region" description="Low complexity" evidence="8">
    <location>
        <begin position="893"/>
        <end position="902"/>
    </location>
</feature>
<dbReference type="InterPro" id="IPR013180">
    <property type="entry name" value="CTNNBL1_N"/>
</dbReference>
<dbReference type="GO" id="GO:0005681">
    <property type="term" value="C:spliceosomal complex"/>
    <property type="evidence" value="ECO:0007669"/>
    <property type="project" value="TreeGrafter"/>
</dbReference>
<dbReference type="InterPro" id="IPR011989">
    <property type="entry name" value="ARM-like"/>
</dbReference>
<feature type="coiled-coil region" evidence="7">
    <location>
        <begin position="671"/>
        <end position="698"/>
    </location>
</feature>
<protein>
    <recommendedName>
        <fullName evidence="9">Beta-catenin-like protein 1 N-terminal domain-containing protein</fullName>
    </recommendedName>
</protein>
<evidence type="ECO:0000256" key="5">
    <source>
        <dbReference type="ARBA" id="ARBA00023242"/>
    </source>
</evidence>
<feature type="compositionally biased region" description="Basic and acidic residues" evidence="8">
    <location>
        <begin position="284"/>
        <end position="296"/>
    </location>
</feature>
<dbReference type="GO" id="GO:0010467">
    <property type="term" value="P:gene expression"/>
    <property type="evidence" value="ECO:0007669"/>
    <property type="project" value="UniProtKB-ARBA"/>
</dbReference>
<reference evidence="10" key="1">
    <citation type="submission" date="2022-11" db="EMBL/GenBank/DDBJ databases">
        <authorList>
            <person name="Morgan W.R."/>
            <person name="Tartar A."/>
        </authorList>
    </citation>
    <scope>NUCLEOTIDE SEQUENCE</scope>
    <source>
        <strain evidence="10">ARSEF 373</strain>
    </source>
</reference>
<dbReference type="FunFam" id="1.25.10.10:FF:001136">
    <property type="entry name" value="Beta-catenin-like protein 1"/>
    <property type="match status" value="1"/>
</dbReference>
<keyword evidence="2" id="KW-0597">Phosphoprotein</keyword>
<proteinExistence type="predicted"/>
<evidence type="ECO:0000313" key="11">
    <source>
        <dbReference type="Proteomes" id="UP001146120"/>
    </source>
</evidence>
<dbReference type="Pfam" id="PF08216">
    <property type="entry name" value="CTNNBL"/>
    <property type="match status" value="1"/>
</dbReference>
<dbReference type="PANTHER" id="PTHR14978:SF0">
    <property type="entry name" value="BETA-CATENIN-LIKE PROTEIN 1"/>
    <property type="match status" value="1"/>
</dbReference>
<dbReference type="InterPro" id="IPR039678">
    <property type="entry name" value="CTNNBL1"/>
</dbReference>
<dbReference type="Gene3D" id="1.10.287.1490">
    <property type="match status" value="1"/>
</dbReference>
<feature type="region of interest" description="Disordered" evidence="8">
    <location>
        <begin position="284"/>
        <end position="314"/>
    </location>
</feature>
<sequence>MKAARTATGRQATRETGSARKASKPASTAAKRGAKKTTRKATVFASENSTSEKSNSSSGSTTGSSHGQENECEQLRRQLESVLLDHQRQEEEIVALRAVAKALQSEVAEIQKHRPPPLETRRTKHEFFLLDEHVEKLEAENAHLTAQLAHSKEQHDELQQFVQRELRRFELLAVKARAELASVAGQLEDEQAHADALRGQVAYYKARCCVPVRDLESSDSSQGRIAGTNTPTMSSIRESFLQDCALRRALLSSDDDEKENWSTDAQGDRSIDAMEEHFARVLAQNEERKRPADQKDVVQAPKRSKTSGGASTALSQRAMEELLEQAEQRADLDTIDARALKAMAQTLDKKVRKNALLRSKHADQPDRFMESEVALDEELTRWKAVAATPSLYAQLVELDVLPLLLGLFTHDNMDIRLDVISLLAELTDVADVEASADLDATQRLVQALLMHQLFHVLVPTLFQLDAIAKKRTNDEDEEEEEAAGVYNVLQLIENTVDLVPAAAVAACSVTTPHSIFRFLLDAIAPKRKFTSIKLYASEVLSILLQADPQPRASFLRGNDGDGKKSTDRLDVLLQAIAPYRKRNPASEDEEEFVENVLNAMCSLLLSTTAQDQFRRLEGFELLLRCLKDRGNFIFHGALRVLDHALMNNARNCERVVEIGGLRVLFAVFMGKKKASKASKKLKQQLRQTQAKEEEHTANILVSLCSLLRKDAPYDVFERFHAKFLENDMEKLDRLVDLFVRYESRMQRELAANDDGDADDDEEEEDRYLRKLDAGLFVVQSIAFVIAHLSAFSPKLRAYVFVKCHEQNIEMEQMADTLREQLVMLGGDNTASNDSAEQDSESKASEDTKTQLSESTETRRRQLSRLIEALSDPVTENDNENTEAPETTDEPTAAEDTATAETK</sequence>
<accession>A0AAV2YZN2</accession>
<feature type="region of interest" description="Disordered" evidence="8">
    <location>
        <begin position="826"/>
        <end position="902"/>
    </location>
</feature>
<keyword evidence="11" id="KW-1185">Reference proteome</keyword>
<comment type="caution">
    <text evidence="10">The sequence shown here is derived from an EMBL/GenBank/DDBJ whole genome shotgun (WGS) entry which is preliminary data.</text>
</comment>
<dbReference type="Gene3D" id="1.25.10.10">
    <property type="entry name" value="Leucine-rich Repeat Variant"/>
    <property type="match status" value="1"/>
</dbReference>
<keyword evidence="4 7" id="KW-0175">Coiled coil</keyword>
<evidence type="ECO:0000256" key="3">
    <source>
        <dbReference type="ARBA" id="ARBA00022737"/>
    </source>
</evidence>
<dbReference type="EMBL" id="DAKRPA010000075">
    <property type="protein sequence ID" value="DAZ99856.1"/>
    <property type="molecule type" value="Genomic_DNA"/>
</dbReference>
<feature type="compositionally biased region" description="Low complexity" evidence="8">
    <location>
        <begin position="1"/>
        <end position="16"/>
    </location>
</feature>
<name>A0AAV2YZN2_9STRA</name>
<keyword evidence="3" id="KW-0677">Repeat</keyword>
<comment type="subcellular location">
    <subcellularLocation>
        <location evidence="1">Nucleus</location>
    </subcellularLocation>
</comment>
<evidence type="ECO:0000256" key="2">
    <source>
        <dbReference type="ARBA" id="ARBA00022553"/>
    </source>
</evidence>